<dbReference type="Pfam" id="PF10756">
    <property type="entry name" value="bPH_6"/>
    <property type="match status" value="1"/>
</dbReference>
<dbReference type="InterPro" id="IPR019692">
    <property type="entry name" value="CFP-6_PH"/>
</dbReference>
<evidence type="ECO:0000313" key="4">
    <source>
        <dbReference type="EMBL" id="SFS37318.1"/>
    </source>
</evidence>
<evidence type="ECO:0000256" key="2">
    <source>
        <dbReference type="SAM" id="Phobius"/>
    </source>
</evidence>
<gene>
    <name evidence="4" type="ORF">SAMN05660874_00612</name>
</gene>
<protein>
    <submittedName>
        <fullName evidence="4">PH domain-containing protein</fullName>
    </submittedName>
</protein>
<feature type="compositionally biased region" description="Basic and acidic residues" evidence="1">
    <location>
        <begin position="28"/>
        <end position="41"/>
    </location>
</feature>
<feature type="transmembrane region" description="Helical" evidence="2">
    <location>
        <begin position="78"/>
        <end position="94"/>
    </location>
</feature>
<dbReference type="EMBL" id="FOZX01000001">
    <property type="protein sequence ID" value="SFS37318.1"/>
    <property type="molecule type" value="Genomic_DNA"/>
</dbReference>
<evidence type="ECO:0000313" key="5">
    <source>
        <dbReference type="Proteomes" id="UP000198852"/>
    </source>
</evidence>
<evidence type="ECO:0000256" key="1">
    <source>
        <dbReference type="SAM" id="MobiDB-lite"/>
    </source>
</evidence>
<evidence type="ECO:0000259" key="3">
    <source>
        <dbReference type="Pfam" id="PF10756"/>
    </source>
</evidence>
<keyword evidence="2" id="KW-1133">Transmembrane helix</keyword>
<keyword evidence="2" id="KW-0472">Membrane</keyword>
<keyword evidence="2" id="KW-0812">Transmembrane</keyword>
<keyword evidence="5" id="KW-1185">Reference proteome</keyword>
<accession>A0A1I6PB51</accession>
<proteinExistence type="predicted"/>
<sequence length="174" mass="18419">MSETPQDAGRDDAAEQNAEAAPAEQAPAEEKAQQDAAREEQPLEIPKSLNFRVPRVSLLAVLAVAACAVPLATTSGPLGLLVFLIPLALLWLVLRPRTTVDAEKIRVRTLAGGRTLPWESLKGLAIAKQSQVRASTTEGAEVALPNVRPRDLPAIALVSRGHLPDPTAQSSDEG</sequence>
<dbReference type="Proteomes" id="UP000198852">
    <property type="component" value="Unassembled WGS sequence"/>
</dbReference>
<dbReference type="STRING" id="95161.SAMN05660874_00612"/>
<reference evidence="5" key="1">
    <citation type="submission" date="2016-10" db="EMBL/GenBank/DDBJ databases">
        <authorList>
            <person name="Varghese N."/>
            <person name="Submissions S."/>
        </authorList>
    </citation>
    <scope>NUCLEOTIDE SEQUENCE [LARGE SCALE GENOMIC DNA]</scope>
    <source>
        <strain evidence="5">DSM 44771</strain>
    </source>
</reference>
<dbReference type="AlphaFoldDB" id="A0A1I6PB51"/>
<dbReference type="RefSeq" id="WP_093413492.1">
    <property type="nucleotide sequence ID" value="NZ_FOZX01000001.1"/>
</dbReference>
<feature type="compositionally biased region" description="Low complexity" evidence="1">
    <location>
        <begin position="15"/>
        <end position="26"/>
    </location>
</feature>
<dbReference type="OrthoDB" id="5194605at2"/>
<feature type="transmembrane region" description="Helical" evidence="2">
    <location>
        <begin position="56"/>
        <end position="72"/>
    </location>
</feature>
<name>A0A1I6PB51_9PSEU</name>
<feature type="domain" description="Low molecular weight protein antigen 6 PH" evidence="3">
    <location>
        <begin position="95"/>
        <end position="165"/>
    </location>
</feature>
<feature type="region of interest" description="Disordered" evidence="1">
    <location>
        <begin position="1"/>
        <end position="43"/>
    </location>
</feature>
<organism evidence="4 5">
    <name type="scientific">Saccharopolyspora flava</name>
    <dbReference type="NCBI Taxonomy" id="95161"/>
    <lineage>
        <taxon>Bacteria</taxon>
        <taxon>Bacillati</taxon>
        <taxon>Actinomycetota</taxon>
        <taxon>Actinomycetes</taxon>
        <taxon>Pseudonocardiales</taxon>
        <taxon>Pseudonocardiaceae</taxon>
        <taxon>Saccharopolyspora</taxon>
    </lineage>
</organism>